<dbReference type="GO" id="GO:0051782">
    <property type="term" value="P:negative regulation of cell division"/>
    <property type="evidence" value="ECO:0007669"/>
    <property type="project" value="TreeGrafter"/>
</dbReference>
<feature type="domain" description="Response regulatory" evidence="4">
    <location>
        <begin position="1"/>
        <end position="138"/>
    </location>
</feature>
<dbReference type="GO" id="GO:0016887">
    <property type="term" value="F:ATP hydrolysis activity"/>
    <property type="evidence" value="ECO:0007669"/>
    <property type="project" value="TreeGrafter"/>
</dbReference>
<keyword evidence="1" id="KW-0547">Nucleotide-binding</keyword>
<dbReference type="SUPFAM" id="SSF52172">
    <property type="entry name" value="CheY-like"/>
    <property type="match status" value="1"/>
</dbReference>
<dbReference type="InterPro" id="IPR050625">
    <property type="entry name" value="ParA/MinD_ATPase"/>
</dbReference>
<dbReference type="Gene3D" id="3.40.50.2300">
    <property type="match status" value="1"/>
</dbReference>
<accession>A0A1Y6BQ39</accession>
<evidence type="ECO:0000313" key="5">
    <source>
        <dbReference type="EMBL" id="SMF12552.1"/>
    </source>
</evidence>
<keyword evidence="2" id="KW-0067">ATP-binding</keyword>
<dbReference type="SUPFAM" id="SSF52540">
    <property type="entry name" value="P-loop containing nucleoside triphosphate hydrolases"/>
    <property type="match status" value="1"/>
</dbReference>
<dbReference type="Proteomes" id="UP000192917">
    <property type="component" value="Unassembled WGS sequence"/>
</dbReference>
<dbReference type="AlphaFoldDB" id="A0A1Y6BQ39"/>
<dbReference type="InterPro" id="IPR001789">
    <property type="entry name" value="Sig_transdc_resp-reg_receiver"/>
</dbReference>
<keyword evidence="3" id="KW-0597">Phosphoprotein</keyword>
<evidence type="ECO:0000256" key="2">
    <source>
        <dbReference type="ARBA" id="ARBA00022840"/>
    </source>
</evidence>
<proteinExistence type="predicted"/>
<evidence type="ECO:0000313" key="6">
    <source>
        <dbReference type="Proteomes" id="UP000192917"/>
    </source>
</evidence>
<dbReference type="GO" id="GO:0009898">
    <property type="term" value="C:cytoplasmic side of plasma membrane"/>
    <property type="evidence" value="ECO:0007669"/>
    <property type="project" value="TreeGrafter"/>
</dbReference>
<dbReference type="InterPro" id="IPR027417">
    <property type="entry name" value="P-loop_NTPase"/>
</dbReference>
<gene>
    <name evidence="5" type="ORF">SAMN05428998_10598</name>
</gene>
<evidence type="ECO:0000259" key="4">
    <source>
        <dbReference type="PROSITE" id="PS50110"/>
    </source>
</evidence>
<dbReference type="RefSeq" id="WP_089229641.1">
    <property type="nucleotide sequence ID" value="NZ_FWZX01000005.1"/>
</dbReference>
<evidence type="ECO:0000256" key="3">
    <source>
        <dbReference type="PROSITE-ProRule" id="PRU00169"/>
    </source>
</evidence>
<reference evidence="5 6" key="1">
    <citation type="submission" date="2017-04" db="EMBL/GenBank/DDBJ databases">
        <authorList>
            <person name="Afonso C.L."/>
            <person name="Miller P.J."/>
            <person name="Scott M.A."/>
            <person name="Spackman E."/>
            <person name="Goraichik I."/>
            <person name="Dimitrov K.M."/>
            <person name="Suarez D.L."/>
            <person name="Swayne D.E."/>
        </authorList>
    </citation>
    <scope>NUCLEOTIDE SEQUENCE [LARGE SCALE GENOMIC DNA]</scope>
    <source>
        <strain evidence="5 6">USBA 355</strain>
    </source>
</reference>
<organism evidence="5 6">
    <name type="scientific">Tistlia consotensis USBA 355</name>
    <dbReference type="NCBI Taxonomy" id="560819"/>
    <lineage>
        <taxon>Bacteria</taxon>
        <taxon>Pseudomonadati</taxon>
        <taxon>Pseudomonadota</taxon>
        <taxon>Alphaproteobacteria</taxon>
        <taxon>Rhodospirillales</taxon>
        <taxon>Rhodovibrionaceae</taxon>
        <taxon>Tistlia</taxon>
    </lineage>
</organism>
<dbReference type="InterPro" id="IPR011006">
    <property type="entry name" value="CheY-like_superfamily"/>
</dbReference>
<name>A0A1Y6BQ39_9PROT</name>
<dbReference type="GO" id="GO:0005829">
    <property type="term" value="C:cytosol"/>
    <property type="evidence" value="ECO:0007669"/>
    <property type="project" value="TreeGrafter"/>
</dbReference>
<dbReference type="GO" id="GO:0000160">
    <property type="term" value="P:phosphorelay signal transduction system"/>
    <property type="evidence" value="ECO:0007669"/>
    <property type="project" value="InterPro"/>
</dbReference>
<dbReference type="Gene3D" id="3.40.50.300">
    <property type="entry name" value="P-loop containing nucleotide triphosphate hydrolases"/>
    <property type="match status" value="1"/>
</dbReference>
<feature type="modified residue" description="4-aspartylphosphate" evidence="3">
    <location>
        <position position="74"/>
    </location>
</feature>
<keyword evidence="6" id="KW-1185">Reference proteome</keyword>
<dbReference type="PANTHER" id="PTHR43384">
    <property type="entry name" value="SEPTUM SITE-DETERMINING PROTEIN MIND HOMOLOG, CHLOROPLASTIC-RELATED"/>
    <property type="match status" value="1"/>
</dbReference>
<dbReference type="PROSITE" id="PS50110">
    <property type="entry name" value="RESPONSE_REGULATORY"/>
    <property type="match status" value="1"/>
</dbReference>
<sequence>MALALIRNEGDEQAAAAAGPVELLAFLADDESRRVVGDWAAVRGWAPEHLRPGGPAEAVEALSGGLAPRLLVVDLDGEATPEEACRSLSLQAPATTLIAVGSSNDAQLYRSLLRHGVSDYLVKPLTPALLEEASRPRSLGGVVPAEPGPAKRGRISLFVGLRGGVGASTLAVNSAWMLAEERKARTALVDLDLHFGIGALALDLEPGRGLREALENPARMDVFLLLSAGVNASETLCVLGAEEPLEAPSWFDDDALVALLDELAGSFEQIVVELPRHLMISHRQTLLRADDLVLVSDLSLAGVRDSGRALQLLQAVGRETPPLLVAGRVGKGRPAQVDKASFERSVGVKLTAVVPEDAKTLTACANGGKPLLKVAPKAGVTAAVRGLADVLSPPPVVAKGGLFRRLRGRGKGTSA</sequence>
<dbReference type="EMBL" id="FWZX01000005">
    <property type="protein sequence ID" value="SMF12552.1"/>
    <property type="molecule type" value="Genomic_DNA"/>
</dbReference>
<protein>
    <submittedName>
        <fullName evidence="5">Pilus assembly protein CpaE</fullName>
    </submittedName>
</protein>
<dbReference type="GO" id="GO:0005524">
    <property type="term" value="F:ATP binding"/>
    <property type="evidence" value="ECO:0007669"/>
    <property type="project" value="UniProtKB-KW"/>
</dbReference>
<dbReference type="STRING" id="560819.SAMN05428998_10598"/>
<evidence type="ECO:0000256" key="1">
    <source>
        <dbReference type="ARBA" id="ARBA00022741"/>
    </source>
</evidence>
<dbReference type="PANTHER" id="PTHR43384:SF6">
    <property type="entry name" value="SEPTUM SITE-DETERMINING PROTEIN MIND HOMOLOG, CHLOROPLASTIC"/>
    <property type="match status" value="1"/>
</dbReference>